<name>A0AAV3SIR6_HALDO</name>
<keyword evidence="4" id="KW-0443">Lipid metabolism</keyword>
<keyword evidence="9" id="KW-1208">Phospholipid metabolism</keyword>
<proteinExistence type="predicted"/>
<evidence type="ECO:0000256" key="6">
    <source>
        <dbReference type="ARBA" id="ARBA00023145"/>
    </source>
</evidence>
<accession>A0AAV3SIR6</accession>
<reference evidence="13" key="2">
    <citation type="submission" date="2023-12" db="EMBL/GenBank/DDBJ databases">
        <authorList>
            <person name="Sun Q."/>
            <person name="Inoue M."/>
        </authorList>
    </citation>
    <scope>NUCLEOTIDE SEQUENCE</scope>
    <source>
        <strain evidence="13">JCM 12289</strain>
    </source>
</reference>
<dbReference type="PANTHER" id="PTHR35809">
    <property type="entry name" value="ARCHAETIDYLSERINE DECARBOXYLASE PROENZYME-RELATED"/>
    <property type="match status" value="1"/>
</dbReference>
<dbReference type="Proteomes" id="UP001500962">
    <property type="component" value="Unassembled WGS sequence"/>
</dbReference>
<evidence type="ECO:0000256" key="1">
    <source>
        <dbReference type="ARBA" id="ARBA00022475"/>
    </source>
</evidence>
<keyword evidence="10" id="KW-0670">Pyruvate</keyword>
<keyword evidence="5 12" id="KW-0472">Membrane</keyword>
<organism evidence="13 14">
    <name type="scientific">Halococcus dombrowskii</name>
    <dbReference type="NCBI Taxonomy" id="179637"/>
    <lineage>
        <taxon>Archaea</taxon>
        <taxon>Methanobacteriati</taxon>
        <taxon>Methanobacteriota</taxon>
        <taxon>Stenosarchaea group</taxon>
        <taxon>Halobacteria</taxon>
        <taxon>Halobacteriales</taxon>
        <taxon>Halococcaceae</taxon>
        <taxon>Halococcus</taxon>
    </lineage>
</organism>
<keyword evidence="7" id="KW-0594">Phospholipid biosynthesis</keyword>
<keyword evidence="12" id="KW-0812">Transmembrane</keyword>
<evidence type="ECO:0000256" key="5">
    <source>
        <dbReference type="ARBA" id="ARBA00023136"/>
    </source>
</evidence>
<dbReference type="Pfam" id="PF02666">
    <property type="entry name" value="PS_Dcarbxylase"/>
    <property type="match status" value="1"/>
</dbReference>
<keyword evidence="6" id="KW-0865">Zymogen</keyword>
<evidence type="ECO:0000256" key="12">
    <source>
        <dbReference type="SAM" id="Phobius"/>
    </source>
</evidence>
<dbReference type="GO" id="GO:0004609">
    <property type="term" value="F:phosphatidylserine decarboxylase activity"/>
    <property type="evidence" value="ECO:0007669"/>
    <property type="project" value="InterPro"/>
</dbReference>
<evidence type="ECO:0000256" key="3">
    <source>
        <dbReference type="ARBA" id="ARBA00022793"/>
    </source>
</evidence>
<evidence type="ECO:0000256" key="7">
    <source>
        <dbReference type="ARBA" id="ARBA00023209"/>
    </source>
</evidence>
<keyword evidence="3" id="KW-0210">Decarboxylase</keyword>
<keyword evidence="1" id="KW-1003">Cell membrane</keyword>
<feature type="transmembrane region" description="Helical" evidence="12">
    <location>
        <begin position="20"/>
        <end position="48"/>
    </location>
</feature>
<evidence type="ECO:0000256" key="8">
    <source>
        <dbReference type="ARBA" id="ARBA00023239"/>
    </source>
</evidence>
<dbReference type="NCBIfam" id="NF038088">
    <property type="entry name" value="anchor_synt_D"/>
    <property type="match status" value="1"/>
</dbReference>
<evidence type="ECO:0000256" key="9">
    <source>
        <dbReference type="ARBA" id="ARBA00023264"/>
    </source>
</evidence>
<reference evidence="13" key="1">
    <citation type="journal article" date="2014" name="Int. J. Syst. Evol. Microbiol.">
        <title>Complete genome sequence of Corynebacterium casei LMG S-19264T (=DSM 44701T), isolated from a smear-ripened cheese.</title>
        <authorList>
            <consortium name="US DOE Joint Genome Institute (JGI-PGF)"/>
            <person name="Walter F."/>
            <person name="Albersmeier A."/>
            <person name="Kalinowski J."/>
            <person name="Ruckert C."/>
        </authorList>
    </citation>
    <scope>NUCLEOTIDE SEQUENCE</scope>
    <source>
        <strain evidence="13">JCM 12289</strain>
    </source>
</reference>
<dbReference type="EMBL" id="BAAADN010000034">
    <property type="protein sequence ID" value="GAA0465682.1"/>
    <property type="molecule type" value="Genomic_DNA"/>
</dbReference>
<keyword evidence="8" id="KW-0456">Lyase</keyword>
<evidence type="ECO:0000256" key="11">
    <source>
        <dbReference type="SAM" id="MobiDB-lite"/>
    </source>
</evidence>
<dbReference type="RefSeq" id="WP_343749994.1">
    <property type="nucleotide sequence ID" value="NZ_BAAADN010000034.1"/>
</dbReference>
<comment type="caution">
    <text evidence="13">The sequence shown here is derived from an EMBL/GenBank/DDBJ whole genome shotgun (WGS) entry which is preliminary data.</text>
</comment>
<gene>
    <name evidence="13" type="ORF">GCM10008985_23350</name>
</gene>
<dbReference type="AlphaFoldDB" id="A0AAV3SIR6"/>
<keyword evidence="2" id="KW-0444">Lipid biosynthesis</keyword>
<keyword evidence="12" id="KW-1133">Transmembrane helix</keyword>
<evidence type="ECO:0000313" key="13">
    <source>
        <dbReference type="EMBL" id="GAA0465682.1"/>
    </source>
</evidence>
<dbReference type="InterPro" id="IPR003817">
    <property type="entry name" value="PS_Dcarbxylase"/>
</dbReference>
<dbReference type="InterPro" id="IPR033175">
    <property type="entry name" value="PSD-A"/>
</dbReference>
<sequence length="232" mass="24637">MGIAVSVRLAPHAWRYATPAFALAPVAALLSPVAGAVAVVAGLLALVFHRDPERETPERGIVAPADGRVSVVRREGERLRVGIYMGVTDVHVNRAPLAGTVEAVTHSPGANRPAFSKDSDRNEKVEIDCGAFSVIQIAGAFARRIHPAVEPGTRIERGERIGHISFGSRVDVRFPPEIDRADLAVELGETVRAGETVLVGGAGRTWRMKGERAAGGANGVTRRHANGERSEP</sequence>
<evidence type="ECO:0000313" key="14">
    <source>
        <dbReference type="Proteomes" id="UP001500962"/>
    </source>
</evidence>
<protein>
    <submittedName>
        <fullName evidence="13">Protein sorting system archaetidylserine decarboxylase</fullName>
    </submittedName>
</protein>
<dbReference type="NCBIfam" id="NF003683">
    <property type="entry name" value="PRK05305.2-3"/>
    <property type="match status" value="1"/>
</dbReference>
<evidence type="ECO:0000256" key="4">
    <source>
        <dbReference type="ARBA" id="ARBA00023098"/>
    </source>
</evidence>
<dbReference type="PANTHER" id="PTHR35809:SF1">
    <property type="entry name" value="ARCHAETIDYLSERINE DECARBOXYLASE PROENZYME-RELATED"/>
    <property type="match status" value="1"/>
</dbReference>
<feature type="region of interest" description="Disordered" evidence="11">
    <location>
        <begin position="211"/>
        <end position="232"/>
    </location>
</feature>
<evidence type="ECO:0000256" key="2">
    <source>
        <dbReference type="ARBA" id="ARBA00022516"/>
    </source>
</evidence>
<dbReference type="GO" id="GO:0008654">
    <property type="term" value="P:phospholipid biosynthetic process"/>
    <property type="evidence" value="ECO:0007669"/>
    <property type="project" value="UniProtKB-KW"/>
</dbReference>
<evidence type="ECO:0000256" key="10">
    <source>
        <dbReference type="ARBA" id="ARBA00023317"/>
    </source>
</evidence>